<dbReference type="Gene3D" id="3.40.190.10">
    <property type="entry name" value="Periplasmic binding protein-like II"/>
    <property type="match status" value="1"/>
</dbReference>
<dbReference type="KEGG" id="acx:Achr_25250"/>
<dbReference type="InterPro" id="IPR042100">
    <property type="entry name" value="Bug_dom1"/>
</dbReference>
<dbReference type="STRING" id="1328314.Achr_25250"/>
<accession>A0A0C4WU58</accession>
<dbReference type="Pfam" id="PF03401">
    <property type="entry name" value="TctC"/>
    <property type="match status" value="1"/>
</dbReference>
<evidence type="ECO:0000313" key="3">
    <source>
        <dbReference type="EMBL" id="AJE21957.1"/>
    </source>
</evidence>
<evidence type="ECO:0000256" key="1">
    <source>
        <dbReference type="ARBA" id="ARBA00006987"/>
    </source>
</evidence>
<dbReference type="HOGENOM" id="CLU_045683_1_2_6"/>
<dbReference type="PANTHER" id="PTHR42928">
    <property type="entry name" value="TRICARBOXYLATE-BINDING PROTEIN"/>
    <property type="match status" value="1"/>
</dbReference>
<gene>
    <name evidence="3" type="ORF">Achr_25250</name>
</gene>
<feature type="signal peptide" evidence="2">
    <location>
        <begin position="1"/>
        <end position="24"/>
    </location>
</feature>
<dbReference type="RefSeq" id="WP_039804870.1">
    <property type="nucleotide sequence ID" value="NZ_CP010415.1"/>
</dbReference>
<proteinExistence type="inferred from homology"/>
<evidence type="ECO:0000313" key="4">
    <source>
        <dbReference type="Proteomes" id="UP000068210"/>
    </source>
</evidence>
<dbReference type="AlphaFoldDB" id="A0A0C4WU58"/>
<evidence type="ECO:0000256" key="2">
    <source>
        <dbReference type="SAM" id="SignalP"/>
    </source>
</evidence>
<dbReference type="PANTHER" id="PTHR42928:SF5">
    <property type="entry name" value="BLR1237 PROTEIN"/>
    <property type="match status" value="1"/>
</dbReference>
<feature type="chain" id="PRO_5002173046" evidence="2">
    <location>
        <begin position="25"/>
        <end position="333"/>
    </location>
</feature>
<dbReference type="EMBL" id="CP010415">
    <property type="protein sequence ID" value="AJE21957.1"/>
    <property type="molecule type" value="Genomic_DNA"/>
</dbReference>
<comment type="similarity">
    <text evidence="1">Belongs to the UPF0065 (bug) family.</text>
</comment>
<dbReference type="InterPro" id="IPR005064">
    <property type="entry name" value="BUG"/>
</dbReference>
<dbReference type="SUPFAM" id="SSF53850">
    <property type="entry name" value="Periplasmic binding protein-like II"/>
    <property type="match status" value="1"/>
</dbReference>
<dbReference type="PIRSF" id="PIRSF017082">
    <property type="entry name" value="YflP"/>
    <property type="match status" value="1"/>
</dbReference>
<keyword evidence="4" id="KW-1185">Reference proteome</keyword>
<sequence>MLKKLFAGLTLAASAAGFGLAAHAGYPERPIQAVIPWGAGGATDNVMRSLSPYVEKELGGKLILSNRPGGTAVIGTSYVLGQQPNGYTLLLGAENPQLYPVLGLAQFDYGALHPINLIGQNVAVIATHADSPYNSMADLLAAARANPGTLRMGGAGAGALPSTVHAMINAVGELKVREVTFGGDGPGITALMGKHIDFMPLSLAAAKELIRTGKLKALAVVNAEEIPELPGVEPISKALPAIAEYLPWGPFWGVWVHKDTPEDIKQKLTAAYARAVASPEFQTFLKNYGAKSLNLSGDEASQYLQRWQSVTAWSMYKAKAVATSPDTLGIARP</sequence>
<organism evidence="3 4">
    <name type="scientific">Azotobacter chroococcum NCIMB 8003</name>
    <dbReference type="NCBI Taxonomy" id="1328314"/>
    <lineage>
        <taxon>Bacteria</taxon>
        <taxon>Pseudomonadati</taxon>
        <taxon>Pseudomonadota</taxon>
        <taxon>Gammaproteobacteria</taxon>
        <taxon>Pseudomonadales</taxon>
        <taxon>Pseudomonadaceae</taxon>
        <taxon>Azotobacter</taxon>
    </lineage>
</organism>
<keyword evidence="2" id="KW-0732">Signal</keyword>
<dbReference type="Gene3D" id="3.40.190.150">
    <property type="entry name" value="Bordetella uptake gene, domain 1"/>
    <property type="match status" value="1"/>
</dbReference>
<dbReference type="CDD" id="cd07012">
    <property type="entry name" value="PBP2_Bug_TTT"/>
    <property type="match status" value="1"/>
</dbReference>
<dbReference type="Proteomes" id="UP000068210">
    <property type="component" value="Chromosome"/>
</dbReference>
<name>A0A0C4WU58_9GAMM</name>
<protein>
    <submittedName>
        <fullName evidence="3">Tricarboxylate transport protein TctC</fullName>
    </submittedName>
</protein>
<reference evidence="3 4" key="1">
    <citation type="journal article" date="2015" name="PLoS ONE">
        <title>Azotobacter Genomes: The Genome of Azotobacter chroococcum NCIMB 8003 (ATCC 4412).</title>
        <authorList>
            <person name="Robson R.L."/>
            <person name="Jones R."/>
            <person name="Robson R.M."/>
            <person name="Schwartz A."/>
            <person name="Richardson T.H."/>
        </authorList>
    </citation>
    <scope>NUCLEOTIDE SEQUENCE [LARGE SCALE GENOMIC DNA]</scope>
    <source>
        <strain evidence="3 4">NCIMB 8003</strain>
    </source>
</reference>